<name>A0A5B7K737_PORTR</name>
<dbReference type="Proteomes" id="UP000324222">
    <property type="component" value="Unassembled WGS sequence"/>
</dbReference>
<protein>
    <submittedName>
        <fullName evidence="1">Uncharacterized protein</fullName>
    </submittedName>
</protein>
<keyword evidence="2" id="KW-1185">Reference proteome</keyword>
<sequence>MSAKSDPVSGFIRPLEQNLRIPAVDSESLGL</sequence>
<evidence type="ECO:0000313" key="2">
    <source>
        <dbReference type="Proteomes" id="UP000324222"/>
    </source>
</evidence>
<evidence type="ECO:0000313" key="1">
    <source>
        <dbReference type="EMBL" id="MPD01028.1"/>
    </source>
</evidence>
<gene>
    <name evidence="1" type="ORF">E2C01_096538</name>
</gene>
<dbReference type="EMBL" id="VSRR010125477">
    <property type="protein sequence ID" value="MPD01028.1"/>
    <property type="molecule type" value="Genomic_DNA"/>
</dbReference>
<reference evidence="1 2" key="1">
    <citation type="submission" date="2019-05" db="EMBL/GenBank/DDBJ databases">
        <title>Another draft genome of Portunus trituberculatus and its Hox gene families provides insights of decapod evolution.</title>
        <authorList>
            <person name="Jeong J.-H."/>
            <person name="Song I."/>
            <person name="Kim S."/>
            <person name="Choi T."/>
            <person name="Kim D."/>
            <person name="Ryu S."/>
            <person name="Kim W."/>
        </authorList>
    </citation>
    <scope>NUCLEOTIDE SEQUENCE [LARGE SCALE GENOMIC DNA]</scope>
    <source>
        <tissue evidence="1">Muscle</tissue>
    </source>
</reference>
<accession>A0A5B7K737</accession>
<proteinExistence type="predicted"/>
<organism evidence="1 2">
    <name type="scientific">Portunus trituberculatus</name>
    <name type="common">Swimming crab</name>
    <name type="synonym">Neptunus trituberculatus</name>
    <dbReference type="NCBI Taxonomy" id="210409"/>
    <lineage>
        <taxon>Eukaryota</taxon>
        <taxon>Metazoa</taxon>
        <taxon>Ecdysozoa</taxon>
        <taxon>Arthropoda</taxon>
        <taxon>Crustacea</taxon>
        <taxon>Multicrustacea</taxon>
        <taxon>Malacostraca</taxon>
        <taxon>Eumalacostraca</taxon>
        <taxon>Eucarida</taxon>
        <taxon>Decapoda</taxon>
        <taxon>Pleocyemata</taxon>
        <taxon>Brachyura</taxon>
        <taxon>Eubrachyura</taxon>
        <taxon>Portunoidea</taxon>
        <taxon>Portunidae</taxon>
        <taxon>Portuninae</taxon>
        <taxon>Portunus</taxon>
    </lineage>
</organism>
<comment type="caution">
    <text evidence="1">The sequence shown here is derived from an EMBL/GenBank/DDBJ whole genome shotgun (WGS) entry which is preliminary data.</text>
</comment>
<dbReference type="AlphaFoldDB" id="A0A5B7K737"/>